<dbReference type="GO" id="GO:0005886">
    <property type="term" value="C:plasma membrane"/>
    <property type="evidence" value="ECO:0007669"/>
    <property type="project" value="UniProtKB-SubCell"/>
</dbReference>
<dbReference type="CDD" id="cd03512">
    <property type="entry name" value="Alkane-hydroxylase"/>
    <property type="match status" value="1"/>
</dbReference>
<keyword evidence="11 13" id="KW-0472">Membrane</keyword>
<feature type="domain" description="Fatty acid desaturase" evidence="14">
    <location>
        <begin position="96"/>
        <end position="307"/>
    </location>
</feature>
<evidence type="ECO:0000256" key="3">
    <source>
        <dbReference type="ARBA" id="ARBA00022475"/>
    </source>
</evidence>
<keyword evidence="10 15" id="KW-0503">Monooxygenase</keyword>
<feature type="transmembrane region" description="Helical" evidence="13">
    <location>
        <begin position="63"/>
        <end position="83"/>
    </location>
</feature>
<dbReference type="GO" id="GO:0046872">
    <property type="term" value="F:metal ion binding"/>
    <property type="evidence" value="ECO:0007669"/>
    <property type="project" value="UniProtKB-KW"/>
</dbReference>
<evidence type="ECO:0000256" key="1">
    <source>
        <dbReference type="ARBA" id="ARBA00004429"/>
    </source>
</evidence>
<evidence type="ECO:0000256" key="7">
    <source>
        <dbReference type="ARBA" id="ARBA00022989"/>
    </source>
</evidence>
<dbReference type="AlphaFoldDB" id="A0A3L9Y7C3"/>
<evidence type="ECO:0000256" key="5">
    <source>
        <dbReference type="ARBA" id="ARBA00022692"/>
    </source>
</evidence>
<evidence type="ECO:0000256" key="13">
    <source>
        <dbReference type="SAM" id="Phobius"/>
    </source>
</evidence>
<name>A0A3L9Y7C3_9RHOB</name>
<proteinExistence type="inferred from homology"/>
<comment type="subcellular location">
    <subcellularLocation>
        <location evidence="1">Cell inner membrane</location>
        <topology evidence="1">Multi-pass membrane protein</topology>
    </subcellularLocation>
</comment>
<evidence type="ECO:0000256" key="8">
    <source>
        <dbReference type="ARBA" id="ARBA00023002"/>
    </source>
</evidence>
<dbReference type="PANTHER" id="PTHR38674">
    <property type="entry name" value="ALKANE 1-MONOOXYGENASE 1"/>
    <property type="match status" value="1"/>
</dbReference>
<evidence type="ECO:0000256" key="10">
    <source>
        <dbReference type="ARBA" id="ARBA00023033"/>
    </source>
</evidence>
<comment type="similarity">
    <text evidence="2">Belongs to the fatty acid desaturase type 1 family. AlkB subfamily.</text>
</comment>
<dbReference type="Proteomes" id="UP000281343">
    <property type="component" value="Unassembled WGS sequence"/>
</dbReference>
<gene>
    <name evidence="15" type="ORF">D9R08_04895</name>
</gene>
<dbReference type="OrthoDB" id="4759734at2"/>
<feature type="transmembrane region" description="Helical" evidence="13">
    <location>
        <begin position="203"/>
        <end position="235"/>
    </location>
</feature>
<sequence>MPVIARYAVATLTPLLLLILGSFFAAPFGLAALVWLTLLAAFLDQVLAPPPYDPDGHEPWSDRLSAVLAIGHLALIPLVLTALAGSTLDFGQKCALLLATASFFGQVSHPNAHELIHRRKRWLASLGALVYTTVLFGHHVSAHRLVHHRYVGTDQDPNTPLPGEGFWEYAPRAWTGSFEAGLAQEIDRLDRKGKPARSVRNPYYLWVGGGIVMLFLAIDLAGILGFLAFLALAVLTHLQILLSDYIQHYGLQRLELPGGRIEPVAAHHSWNAPKGFSSYLMMNAPSHSEHHMHPDRHYDQLDTTARVPTLPYSVPIMAALATIPPVWHRVMDRRAMKVMEQAEKRLRQTPAPIRPRHPDVTPRKAQTAPSRNPVTEEDEVDALIARVTAEPGE</sequence>
<evidence type="ECO:0000259" key="14">
    <source>
        <dbReference type="Pfam" id="PF00487"/>
    </source>
</evidence>
<organism evidence="15 16">
    <name type="scientific">Rhodophyticola porphyridii</name>
    <dbReference type="NCBI Taxonomy" id="1852017"/>
    <lineage>
        <taxon>Bacteria</taxon>
        <taxon>Pseudomonadati</taxon>
        <taxon>Pseudomonadota</taxon>
        <taxon>Alphaproteobacteria</taxon>
        <taxon>Rhodobacterales</taxon>
        <taxon>Roseobacteraceae</taxon>
        <taxon>Rhodophyticola</taxon>
    </lineage>
</organism>
<reference evidence="15 16" key="1">
    <citation type="submission" date="2018-10" db="EMBL/GenBank/DDBJ databases">
        <authorList>
            <person name="Jung H.S."/>
            <person name="Jeon C.O."/>
        </authorList>
    </citation>
    <scope>NUCLEOTIDE SEQUENCE [LARGE SCALE GENOMIC DNA]</scope>
    <source>
        <strain evidence="15 16">MA-7-27</strain>
    </source>
</reference>
<keyword evidence="4" id="KW-0997">Cell inner membrane</keyword>
<evidence type="ECO:0000313" key="16">
    <source>
        <dbReference type="Proteomes" id="UP000281343"/>
    </source>
</evidence>
<dbReference type="EMBL" id="RCNT01000002">
    <property type="protein sequence ID" value="RMA42987.1"/>
    <property type="molecule type" value="Genomic_DNA"/>
</dbReference>
<feature type="transmembrane region" description="Helical" evidence="13">
    <location>
        <begin position="12"/>
        <end position="43"/>
    </location>
</feature>
<evidence type="ECO:0000256" key="11">
    <source>
        <dbReference type="ARBA" id="ARBA00023136"/>
    </source>
</evidence>
<accession>A0A3L9Y7C3</accession>
<evidence type="ECO:0000256" key="2">
    <source>
        <dbReference type="ARBA" id="ARBA00010823"/>
    </source>
</evidence>
<evidence type="ECO:0000256" key="4">
    <source>
        <dbReference type="ARBA" id="ARBA00022519"/>
    </source>
</evidence>
<evidence type="ECO:0000256" key="9">
    <source>
        <dbReference type="ARBA" id="ARBA00023004"/>
    </source>
</evidence>
<keyword evidence="7 13" id="KW-1133">Transmembrane helix</keyword>
<dbReference type="GO" id="GO:0006629">
    <property type="term" value="P:lipid metabolic process"/>
    <property type="evidence" value="ECO:0007669"/>
    <property type="project" value="InterPro"/>
</dbReference>
<dbReference type="Pfam" id="PF00487">
    <property type="entry name" value="FA_desaturase"/>
    <property type="match status" value="1"/>
</dbReference>
<feature type="region of interest" description="Disordered" evidence="12">
    <location>
        <begin position="344"/>
        <end position="380"/>
    </location>
</feature>
<keyword evidence="6" id="KW-0479">Metal-binding</keyword>
<dbReference type="InterPro" id="IPR033885">
    <property type="entry name" value="AlkB/XylM"/>
</dbReference>
<keyword evidence="5 13" id="KW-0812">Transmembrane</keyword>
<keyword evidence="9" id="KW-0408">Iron</keyword>
<dbReference type="RefSeq" id="WP_121896924.1">
    <property type="nucleotide sequence ID" value="NZ_RCNT01000002.1"/>
</dbReference>
<evidence type="ECO:0000256" key="12">
    <source>
        <dbReference type="SAM" id="MobiDB-lite"/>
    </source>
</evidence>
<dbReference type="InterPro" id="IPR005804">
    <property type="entry name" value="FA_desaturase_dom"/>
</dbReference>
<dbReference type="GO" id="GO:0004497">
    <property type="term" value="F:monooxygenase activity"/>
    <property type="evidence" value="ECO:0007669"/>
    <property type="project" value="UniProtKB-KW"/>
</dbReference>
<keyword evidence="16" id="KW-1185">Reference proteome</keyword>
<evidence type="ECO:0000313" key="15">
    <source>
        <dbReference type="EMBL" id="RMA42987.1"/>
    </source>
</evidence>
<protein>
    <submittedName>
        <fullName evidence="15">Alkane 1-monooxygenase</fullName>
    </submittedName>
</protein>
<evidence type="ECO:0000256" key="6">
    <source>
        <dbReference type="ARBA" id="ARBA00022723"/>
    </source>
</evidence>
<dbReference type="PANTHER" id="PTHR38674:SF1">
    <property type="entry name" value="ALKANE 1-MONOOXYGENASE 1"/>
    <property type="match status" value="1"/>
</dbReference>
<keyword evidence="3" id="KW-1003">Cell membrane</keyword>
<keyword evidence="8" id="KW-0560">Oxidoreductase</keyword>
<comment type="caution">
    <text evidence="15">The sequence shown here is derived from an EMBL/GenBank/DDBJ whole genome shotgun (WGS) entry which is preliminary data.</text>
</comment>